<dbReference type="EMBL" id="HQ603922">
    <property type="protein sequence ID" value="ADY86687.1"/>
    <property type="molecule type" value="mRNA"/>
</dbReference>
<keyword evidence="6 7" id="KW-0067">ATP-binding</keyword>
<evidence type="ECO:0000256" key="3">
    <source>
        <dbReference type="ARBA" id="ARBA00022679"/>
    </source>
</evidence>
<keyword evidence="2 8" id="KW-0723">Serine/threonine-protein kinase</keyword>
<evidence type="ECO:0000313" key="11">
    <source>
        <dbReference type="EMBL" id="ADY86687.1"/>
    </source>
</evidence>
<protein>
    <recommendedName>
        <fullName evidence="9">Mitogen-activated protein kinase</fullName>
        <ecNumber evidence="9">2.7.11.24</ecNumber>
    </recommendedName>
</protein>
<comment type="activity regulation">
    <text evidence="9">Activated by threonine and tyrosine phosphorylation.</text>
</comment>
<dbReference type="PROSITE" id="PS00108">
    <property type="entry name" value="PROTEIN_KINASE_ST"/>
    <property type="match status" value="1"/>
</dbReference>
<comment type="similarity">
    <text evidence="9">Belongs to the protein kinase superfamily. Ser/Thr protein kinase family. MAP kinase subfamily.</text>
</comment>
<accession>G9BJC0</accession>
<comment type="cofactor">
    <cofactor evidence="9">
        <name>Mg(2+)</name>
        <dbReference type="ChEBI" id="CHEBI:18420"/>
    </cofactor>
</comment>
<dbReference type="AlphaFoldDB" id="G9BJC0"/>
<keyword evidence="4 7" id="KW-0547">Nucleotide-binding</keyword>
<evidence type="ECO:0000256" key="5">
    <source>
        <dbReference type="ARBA" id="ARBA00022777"/>
    </source>
</evidence>
<keyword evidence="3 9" id="KW-0808">Transferase</keyword>
<dbReference type="Gene3D" id="1.10.510.10">
    <property type="entry name" value="Transferase(Phosphotransferase) domain 1"/>
    <property type="match status" value="1"/>
</dbReference>
<dbReference type="Pfam" id="PF00069">
    <property type="entry name" value="Pkinase"/>
    <property type="match status" value="1"/>
</dbReference>
<dbReference type="InterPro" id="IPR003527">
    <property type="entry name" value="MAP_kinase_CS"/>
</dbReference>
<dbReference type="PROSITE" id="PS50011">
    <property type="entry name" value="PROTEIN_KINASE_DOM"/>
    <property type="match status" value="1"/>
</dbReference>
<dbReference type="EC" id="2.7.11.24" evidence="9"/>
<keyword evidence="5 9" id="KW-0418">Kinase</keyword>
<feature type="binding site" evidence="7">
    <location>
        <position position="72"/>
    </location>
    <ligand>
        <name>ATP</name>
        <dbReference type="ChEBI" id="CHEBI:30616"/>
    </ligand>
</feature>
<evidence type="ECO:0000256" key="2">
    <source>
        <dbReference type="ARBA" id="ARBA00022527"/>
    </source>
</evidence>
<evidence type="ECO:0000256" key="6">
    <source>
        <dbReference type="ARBA" id="ARBA00022840"/>
    </source>
</evidence>
<comment type="similarity">
    <text evidence="1">Belongs to the protein kinase superfamily. CMGC Ser/Thr protein kinase family. MAP kinase subfamily.</text>
</comment>
<comment type="catalytic activity">
    <reaction evidence="9">
        <text>L-threonyl-[protein] + ATP = O-phospho-L-threonyl-[protein] + ADP + H(+)</text>
        <dbReference type="Rhea" id="RHEA:46608"/>
        <dbReference type="Rhea" id="RHEA-COMP:11060"/>
        <dbReference type="Rhea" id="RHEA-COMP:11605"/>
        <dbReference type="ChEBI" id="CHEBI:15378"/>
        <dbReference type="ChEBI" id="CHEBI:30013"/>
        <dbReference type="ChEBI" id="CHEBI:30616"/>
        <dbReference type="ChEBI" id="CHEBI:61977"/>
        <dbReference type="ChEBI" id="CHEBI:456216"/>
        <dbReference type="EC" id="2.7.11.24"/>
    </reaction>
</comment>
<dbReference type="InterPro" id="IPR017441">
    <property type="entry name" value="Protein_kinase_ATP_BS"/>
</dbReference>
<dbReference type="InterPro" id="IPR008271">
    <property type="entry name" value="Ser/Thr_kinase_AS"/>
</dbReference>
<dbReference type="InterPro" id="IPR050117">
    <property type="entry name" value="MAPK"/>
</dbReference>
<dbReference type="Gene3D" id="3.30.200.20">
    <property type="entry name" value="Phosphorylase Kinase, domain 1"/>
    <property type="match status" value="1"/>
</dbReference>
<reference evidence="11" key="1">
    <citation type="submission" date="2010-11" db="EMBL/GenBank/DDBJ databases">
        <title>DsMPK2, a mitogen-activated protein kinase rapidly induced by various abiotic stresses in halotolerant alga Dunaliella salina.</title>
        <authorList>
            <person name="Lei G.P."/>
            <person name="Xu H."/>
            <person name="Cao Y."/>
            <person name="Sun J.R."/>
            <person name="Li X.R."/>
            <person name="Qiao D.R."/>
            <person name="Cao Y."/>
        </authorList>
    </citation>
    <scope>NUCLEOTIDE SEQUENCE</scope>
</reference>
<sequence length="372" mass="42938">MTEKAPPAPQTTSSNAPVKKECNIKGKTAWVLWRTHFEIDEAYTPIKAIGKGAYGVVCSAKLKDKEKVAIKKIGNAFENLTDARRTLREIKLLRHLRHENIIGIMDIMKPVSRDKFNDVYTVYELMDTDLHQIIRSSQPLTNEHFQYFIYQILRGLKYVHSANVLHRDLKPSNLLLNASCDLKICDFGLARTSTERNFMTEYVVTRWYRAPELLLSCEHYTAAIDIWSVGCILAELLGRRPLFPGKDYVDQLKLIVKTLGPPPEEDLTFISSHKARAYIRALPPVERVDFSKKFPDADPLAIDLMERMLEFDPRKRINVEDALKHPWLAQLHDEAAEPSAPAPFEFDFEDAQLDEQAVRDLVWEEMRYYHPN</sequence>
<dbReference type="PROSITE" id="PS00107">
    <property type="entry name" value="PROTEIN_KINASE_ATP"/>
    <property type="match status" value="1"/>
</dbReference>
<dbReference type="GO" id="GO:0005524">
    <property type="term" value="F:ATP binding"/>
    <property type="evidence" value="ECO:0007669"/>
    <property type="project" value="UniProtKB-UniRule"/>
</dbReference>
<proteinExistence type="evidence at transcript level"/>
<dbReference type="InterPro" id="IPR011009">
    <property type="entry name" value="Kinase-like_dom_sf"/>
</dbReference>
<evidence type="ECO:0000259" key="10">
    <source>
        <dbReference type="PROSITE" id="PS50011"/>
    </source>
</evidence>
<dbReference type="GO" id="GO:0004707">
    <property type="term" value="F:MAP kinase activity"/>
    <property type="evidence" value="ECO:0007669"/>
    <property type="project" value="UniProtKB-EC"/>
</dbReference>
<feature type="domain" description="Protein kinase" evidence="10">
    <location>
        <begin position="43"/>
        <end position="328"/>
    </location>
</feature>
<dbReference type="InterPro" id="IPR000719">
    <property type="entry name" value="Prot_kinase_dom"/>
</dbReference>
<evidence type="ECO:0000256" key="1">
    <source>
        <dbReference type="ARBA" id="ARBA00008832"/>
    </source>
</evidence>
<dbReference type="SUPFAM" id="SSF56112">
    <property type="entry name" value="Protein kinase-like (PK-like)"/>
    <property type="match status" value="1"/>
</dbReference>
<dbReference type="PANTHER" id="PTHR24055">
    <property type="entry name" value="MITOGEN-ACTIVATED PROTEIN KINASE"/>
    <property type="match status" value="1"/>
</dbReference>
<organism evidence="11">
    <name type="scientific">Dunaliella salina</name>
    <name type="common">Green alga</name>
    <name type="synonym">Protococcus salinus</name>
    <dbReference type="NCBI Taxonomy" id="3046"/>
    <lineage>
        <taxon>Eukaryota</taxon>
        <taxon>Viridiplantae</taxon>
        <taxon>Chlorophyta</taxon>
        <taxon>core chlorophytes</taxon>
        <taxon>Chlorophyceae</taxon>
        <taxon>CS clade</taxon>
        <taxon>Chlamydomonadales</taxon>
        <taxon>Dunaliellaceae</taxon>
        <taxon>Dunaliella</taxon>
    </lineage>
</organism>
<name>G9BJC0_DUNSA</name>
<dbReference type="FunFam" id="1.10.510.10:FF:000013">
    <property type="entry name" value="Mitogen-activated protein kinase"/>
    <property type="match status" value="1"/>
</dbReference>
<evidence type="ECO:0000256" key="7">
    <source>
        <dbReference type="PROSITE-ProRule" id="PRU10141"/>
    </source>
</evidence>
<evidence type="ECO:0000256" key="8">
    <source>
        <dbReference type="RuleBase" id="RU000304"/>
    </source>
</evidence>
<evidence type="ECO:0000256" key="4">
    <source>
        <dbReference type="ARBA" id="ARBA00022741"/>
    </source>
</evidence>
<evidence type="ECO:0000256" key="9">
    <source>
        <dbReference type="RuleBase" id="RU361165"/>
    </source>
</evidence>
<dbReference type="PROSITE" id="PS01351">
    <property type="entry name" value="MAPK"/>
    <property type="match status" value="1"/>
</dbReference>
<dbReference type="SMART" id="SM00220">
    <property type="entry name" value="S_TKc"/>
    <property type="match status" value="1"/>
</dbReference>
<dbReference type="FunFam" id="3.30.200.20:FF:000046">
    <property type="entry name" value="Mitogen-activated protein kinase"/>
    <property type="match status" value="1"/>
</dbReference>
<gene>
    <name evidence="11" type="primary">MPK2</name>
</gene>
<keyword evidence="9" id="KW-0460">Magnesium</keyword>